<dbReference type="EMBL" id="CM027683">
    <property type="protein sequence ID" value="KAG0533311.1"/>
    <property type="molecule type" value="Genomic_DNA"/>
</dbReference>
<dbReference type="PANTHER" id="PTHR31669">
    <property type="entry name" value="PROTEIN FAR1-RELATED SEQUENCE 10-RELATED"/>
    <property type="match status" value="1"/>
</dbReference>
<keyword evidence="1" id="KW-0479">Metal-binding</keyword>
<organism evidence="4 5">
    <name type="scientific">Sorghum bicolor</name>
    <name type="common">Sorghum</name>
    <name type="synonym">Sorghum vulgare</name>
    <dbReference type="NCBI Taxonomy" id="4558"/>
    <lineage>
        <taxon>Eukaryota</taxon>
        <taxon>Viridiplantae</taxon>
        <taxon>Streptophyta</taxon>
        <taxon>Embryophyta</taxon>
        <taxon>Tracheophyta</taxon>
        <taxon>Spermatophyta</taxon>
        <taxon>Magnoliopsida</taxon>
        <taxon>Liliopsida</taxon>
        <taxon>Poales</taxon>
        <taxon>Poaceae</taxon>
        <taxon>PACMAD clade</taxon>
        <taxon>Panicoideae</taxon>
        <taxon>Andropogonodae</taxon>
        <taxon>Andropogoneae</taxon>
        <taxon>Sorghinae</taxon>
        <taxon>Sorghum</taxon>
    </lineage>
</organism>
<dbReference type="GO" id="GO:0005634">
    <property type="term" value="C:nucleus"/>
    <property type="evidence" value="ECO:0007669"/>
    <property type="project" value="UniProtKB-SubCell"/>
</dbReference>
<dbReference type="InterPro" id="IPR004330">
    <property type="entry name" value="FAR1_DNA_bnd_dom"/>
</dbReference>
<dbReference type="GO" id="GO:0006355">
    <property type="term" value="P:regulation of DNA-templated transcription"/>
    <property type="evidence" value="ECO:0007669"/>
    <property type="project" value="UniProtKB-UniRule"/>
</dbReference>
<dbReference type="Pfam" id="PF03101">
    <property type="entry name" value="FAR1"/>
    <property type="match status" value="1"/>
</dbReference>
<comment type="similarity">
    <text evidence="1">Belongs to the FHY3/FAR1 family.</text>
</comment>
<protein>
    <recommendedName>
        <fullName evidence="1">Protein FAR1-RELATED SEQUENCE</fullName>
    </recommendedName>
</protein>
<dbReference type="Pfam" id="PF10551">
    <property type="entry name" value="MULE"/>
    <property type="match status" value="1"/>
</dbReference>
<evidence type="ECO:0000259" key="2">
    <source>
        <dbReference type="Pfam" id="PF03101"/>
    </source>
</evidence>
<comment type="caution">
    <text evidence="4">The sequence shown here is derived from an EMBL/GenBank/DDBJ whole genome shotgun (WGS) entry which is preliminary data.</text>
</comment>
<gene>
    <name evidence="4" type="ORF">BDA96_04G182500</name>
</gene>
<comment type="function">
    <text evidence="1">Putative transcription activator involved in regulating light control of development.</text>
</comment>
<feature type="domain" description="FAR1" evidence="2">
    <location>
        <begin position="37"/>
        <end position="127"/>
    </location>
</feature>
<dbReference type="PANTHER" id="PTHR31669:SF307">
    <property type="entry name" value="PROTEIN FAR1-RELATED SEQUENCE"/>
    <property type="match status" value="1"/>
</dbReference>
<dbReference type="InterPro" id="IPR031052">
    <property type="entry name" value="FHY3/FAR1"/>
</dbReference>
<proteinExistence type="inferred from homology"/>
<feature type="domain" description="MULE transposase" evidence="3">
    <location>
        <begin position="271"/>
        <end position="325"/>
    </location>
</feature>
<keyword evidence="1" id="KW-0539">Nucleus</keyword>
<reference evidence="4" key="2">
    <citation type="submission" date="2020-10" db="EMBL/GenBank/DDBJ databases">
        <authorList>
            <person name="Cooper E.A."/>
            <person name="Brenton Z.W."/>
            <person name="Flinn B.S."/>
            <person name="Jenkins J."/>
            <person name="Shu S."/>
            <person name="Flowers D."/>
            <person name="Luo F."/>
            <person name="Wang Y."/>
            <person name="Xia P."/>
            <person name="Barry K."/>
            <person name="Daum C."/>
            <person name="Lipzen A."/>
            <person name="Yoshinaga Y."/>
            <person name="Schmutz J."/>
            <person name="Saski C."/>
            <person name="Vermerris W."/>
            <person name="Kresovich S."/>
        </authorList>
    </citation>
    <scope>NUCLEOTIDE SEQUENCE</scope>
</reference>
<evidence type="ECO:0000313" key="4">
    <source>
        <dbReference type="EMBL" id="KAG0533311.1"/>
    </source>
</evidence>
<dbReference type="GO" id="GO:0008270">
    <property type="term" value="F:zinc ion binding"/>
    <property type="evidence" value="ECO:0007669"/>
    <property type="project" value="UniProtKB-UniRule"/>
</dbReference>
<comment type="subcellular location">
    <subcellularLocation>
        <location evidence="1">Nucleus</location>
    </subcellularLocation>
</comment>
<evidence type="ECO:0000256" key="1">
    <source>
        <dbReference type="RuleBase" id="RU367018"/>
    </source>
</evidence>
<dbReference type="Proteomes" id="UP000807115">
    <property type="component" value="Chromosome 4"/>
</dbReference>
<keyword evidence="1" id="KW-0862">Zinc</keyword>
<dbReference type="InterPro" id="IPR018289">
    <property type="entry name" value="MULE_transposase_dom"/>
</dbReference>
<reference evidence="4" key="1">
    <citation type="journal article" date="2019" name="BMC Genomics">
        <title>A new reference genome for Sorghum bicolor reveals high levels of sequence similarity between sweet and grain genotypes: implications for the genetics of sugar metabolism.</title>
        <authorList>
            <person name="Cooper E.A."/>
            <person name="Brenton Z.W."/>
            <person name="Flinn B.S."/>
            <person name="Jenkins J."/>
            <person name="Shu S."/>
            <person name="Flowers D."/>
            <person name="Luo F."/>
            <person name="Wang Y."/>
            <person name="Xia P."/>
            <person name="Barry K."/>
            <person name="Daum C."/>
            <person name="Lipzen A."/>
            <person name="Yoshinaga Y."/>
            <person name="Schmutz J."/>
            <person name="Saski C."/>
            <person name="Vermerris W."/>
            <person name="Kresovich S."/>
        </authorList>
    </citation>
    <scope>NUCLEOTIDE SEQUENCE</scope>
</reference>
<sequence>MGAIERAMRSASAKKQDEYIFEPIVGMVFDSRQEAREYYNMYSWEVGFGVKFDGSRPGSKSETKEKIDGEEAYKSMQEIVCAKSGSDSRTTTGTKRCGCPAKIRLLRTEDYGWYISLHEANHNHPLSRTAGEKREWNSHRQIEPFMKEMIKYLRQSNVCLTKVHCIMGSMFGNMGDVPWTKRSLRTICNQITRDQMDDDIRKTMEIFRDMHEKDPDFQFSVELDKRSRIRTLLWCSGKSRDQYACFGDVVTFDTTYCTNIYKMPFGLFVGTAKSFKWVFKEFLKLMGGKAPITILTDQCKAMTKAIRLVMRATYHLWCKWHVMKKIRECLGPLYTKNKKFRDEFWLVVNGMLTEDEFEVAWADIVKKYHLEENGFMKRIYSSKKKWAKPWSRDKFCARMSSTQRSESANFMLKRFVPRNSSMNQFVSQYNKLLCERDREEDAAEDKTKQLKMVHSRLWPIERHALTIYTKAAFELFRAEVDKASNYVIGGNQGDMYTVSHSNAAIRAQWARVHFKVEAIDGGLKWMIKCMHAGERKDGGISCLWSSQ</sequence>
<name>A0A921R4G3_SORBI</name>
<keyword evidence="1" id="KW-0863">Zinc-finger</keyword>
<evidence type="ECO:0000259" key="3">
    <source>
        <dbReference type="Pfam" id="PF10551"/>
    </source>
</evidence>
<accession>A0A921R4G3</accession>
<dbReference type="AlphaFoldDB" id="A0A921R4G3"/>
<evidence type="ECO:0000313" key="5">
    <source>
        <dbReference type="Proteomes" id="UP000807115"/>
    </source>
</evidence>